<keyword evidence="1" id="KW-0808">Transferase</keyword>
<evidence type="ECO:0000313" key="2">
    <source>
        <dbReference type="Proteomes" id="UP001149860"/>
    </source>
</evidence>
<sequence>MANDLVRSAKTRFSFGRIMEKNMFDIAADDACKNNNNGYIHFDGPIASKESARMKTIVRNKTVIKKFRFMPFITYEVVSNKYSIVDNKPKVKKKKRTISLASHHDSFVFRYYASLLTQYYDDFSKKNEFSDCAVAYRKKQKKSNITTAKEVFDFMYDNDLVWVFKGDFKGFFDNLDHKYLKKMVANVMQEPRLPDDWYSVIKAITSYRSISKDNLLKAIKRERHGKLYKISSGMTYFKSRRQFSDFVKNKKIKISRKNLVGIPQGTTISAVLANVYMIDFDRSLFNCIKNYGGIYRRYSDDFIVCIPKENLSINEFIALKNKIMNLSQETLKLTIEPTKTKSFLYDRNRGDIRLISGSNITKTSALSYLGFVFDGINVSIRPKSIYKFIYKSKRNVSLLGMSENIWKTIPMLKSDYHGKSRIVKYLIKDQNNHKNFVLRKRIVKRYISIPAKILPRISMMSYAETSQYMMDKGEKYKVGVKKQVVKQIIKNQKKLAEYRKNN</sequence>
<dbReference type="EC" id="2.7.7.49" evidence="1"/>
<organism evidence="1 2">
    <name type="scientific">Lentilactobacillus terminaliae</name>
    <dbReference type="NCBI Taxonomy" id="3003483"/>
    <lineage>
        <taxon>Bacteria</taxon>
        <taxon>Bacillati</taxon>
        <taxon>Bacillota</taxon>
        <taxon>Bacilli</taxon>
        <taxon>Lactobacillales</taxon>
        <taxon>Lactobacillaceae</taxon>
        <taxon>Lentilactobacillus</taxon>
    </lineage>
</organism>
<dbReference type="EMBL" id="CP168151">
    <property type="protein sequence ID" value="XFD39806.1"/>
    <property type="molecule type" value="Genomic_DNA"/>
</dbReference>
<dbReference type="Proteomes" id="UP001149860">
    <property type="component" value="Chromosome"/>
</dbReference>
<accession>A0ACD5DEH8</accession>
<keyword evidence="1" id="KW-0695">RNA-directed DNA polymerase</keyword>
<keyword evidence="2" id="KW-1185">Reference proteome</keyword>
<keyword evidence="1" id="KW-0548">Nucleotidyltransferase</keyword>
<proteinExistence type="predicted"/>
<gene>
    <name evidence="1" type="ORF">O0236_000435</name>
</gene>
<reference evidence="1" key="1">
    <citation type="submission" date="2024-08" db="EMBL/GenBank/DDBJ databases">
        <title>Lentilactobacillus sp. nov., isolated from tree bark.</title>
        <authorList>
            <person name="Phuengjayaem S."/>
            <person name="Tanasupawat S."/>
        </authorList>
    </citation>
    <scope>NUCLEOTIDE SEQUENCE</scope>
    <source>
        <strain evidence="1">SPB1-3</strain>
    </source>
</reference>
<name>A0ACD5DEH8_9LACO</name>
<protein>
    <submittedName>
        <fullName evidence="1">Reverse transcriptase/maturase family protein</fullName>
        <ecNumber evidence="1">2.7.7.49</ecNumber>
    </submittedName>
</protein>
<evidence type="ECO:0000313" key="1">
    <source>
        <dbReference type="EMBL" id="XFD39806.1"/>
    </source>
</evidence>